<protein>
    <submittedName>
        <fullName evidence="1">Uncharacterized protein</fullName>
    </submittedName>
</protein>
<dbReference type="EMBL" id="SLXV01000014">
    <property type="protein sequence ID" value="TCP69037.1"/>
    <property type="molecule type" value="Genomic_DNA"/>
</dbReference>
<keyword evidence="2" id="KW-1185">Reference proteome</keyword>
<accession>A0A4R2S1G2</accession>
<organism evidence="1 2">
    <name type="scientific">Baia soyae</name>
    <dbReference type="NCBI Taxonomy" id="1544746"/>
    <lineage>
        <taxon>Bacteria</taxon>
        <taxon>Bacillati</taxon>
        <taxon>Bacillota</taxon>
        <taxon>Bacilli</taxon>
        <taxon>Bacillales</taxon>
        <taxon>Thermoactinomycetaceae</taxon>
        <taxon>Baia</taxon>
    </lineage>
</organism>
<comment type="caution">
    <text evidence="1">The sequence shown here is derived from an EMBL/GenBank/DDBJ whole genome shotgun (WGS) entry which is preliminary data.</text>
</comment>
<evidence type="ECO:0000313" key="2">
    <source>
        <dbReference type="Proteomes" id="UP000294746"/>
    </source>
</evidence>
<dbReference type="OrthoDB" id="666874at2"/>
<name>A0A4R2S1G2_9BACL</name>
<dbReference type="AlphaFoldDB" id="A0A4R2S1G2"/>
<proteinExistence type="predicted"/>
<gene>
    <name evidence="1" type="ORF">EDD57_11417</name>
</gene>
<evidence type="ECO:0000313" key="1">
    <source>
        <dbReference type="EMBL" id="TCP69037.1"/>
    </source>
</evidence>
<sequence length="245" mass="27334">MPAHSMGFAIESEEQFMEYLDLVVRTGEQTETSFGRKFSLVFSNGEEIVALMDEDNEVFHVNFHHRKGMISPVGIYEVDTNEEGELTGLTFGSMRPEEETNPESGVYPFVFQTGDMEVLEVFQQSETRNVELAAFANQVRCFATEEEFDQKQDPEVPLSSESLVPLGIFNDEVNDVLAPTILLNGVVIDAQLLENELSQVQYWQLTVQTVGSAYVVFASLDRVTEGEPAVGGIVSVEAWLTGRFV</sequence>
<dbReference type="Proteomes" id="UP000294746">
    <property type="component" value="Unassembled WGS sequence"/>
</dbReference>
<dbReference type="RefSeq" id="WP_131848595.1">
    <property type="nucleotide sequence ID" value="NZ_SLXV01000014.1"/>
</dbReference>
<reference evidence="1 2" key="1">
    <citation type="submission" date="2019-03" db="EMBL/GenBank/DDBJ databases">
        <title>Genomic Encyclopedia of Type Strains, Phase IV (KMG-IV): sequencing the most valuable type-strain genomes for metagenomic binning, comparative biology and taxonomic classification.</title>
        <authorList>
            <person name="Goeker M."/>
        </authorList>
    </citation>
    <scope>NUCLEOTIDE SEQUENCE [LARGE SCALE GENOMIC DNA]</scope>
    <source>
        <strain evidence="1 2">DSM 46831</strain>
    </source>
</reference>